<dbReference type="EMBL" id="PQXO01000223">
    <property type="protein sequence ID" value="TGO87475.1"/>
    <property type="molecule type" value="Genomic_DNA"/>
</dbReference>
<dbReference type="InterPro" id="IPR020846">
    <property type="entry name" value="MFS_dom"/>
</dbReference>
<feature type="compositionally biased region" description="Basic residues" evidence="5">
    <location>
        <begin position="116"/>
        <end position="125"/>
    </location>
</feature>
<keyword evidence="2 6" id="KW-0812">Transmembrane</keyword>
<sequence length="642" mass="70334">MSLPQDLEKGILAEEKHEQEHENGTKTESTTYQSDNSRNPSPQNDGSANPSIADRDSNLEAVKTLDEGNIDDLERQKTTTESIKVGPSCHRAHPNSDSNDKTSTNSKSSSGSRLARLAHRSHTPRAKLPPRPIPISNLANGIVGWESQNDPEMPLNFPETKKWVLTGLLASITFISPLASSMFAPGVTFADKEFHNSSLILSSFTVSIFVLGYVVGPLILAPLSEMYGRRYVLTGDNIIFCVWQIGCALAPSLSTLIGFRFMAGLGGSGCLTIGAGMIADLFHADRRGLATSLFSLGPLFGPVIGPIAGGFVAQRIGWRWVFWILFIAGTIITIGIECLNVETNPRLLIKRKVARLSKELNRSDLRSVYDPSNSAHHSNASVLANAMIRPLKMLIFSPIVFILSLYMAVVYGLLYLLFTTITTVFTDKYHWAPELGGLAYIGLGFGFFLGLVVVARISDVTVVRMTKANNGIFEPEMRLPACIFFACFIPISFFWYGWSIEGGVHWIVPIIGLIPFGFGMMGIFIPIQTYVIDSFPSFAASGIAALTVSRSLFGAFLPLVGPAMYENLGYGWGNSVLGFIALALIPAPMIIYKFGGRDRAEKEEELEETEKRKIIKSVCVFDIQQNANTHDATEQNRSNNTL</sequence>
<accession>A0A4Z1KTG2</accession>
<dbReference type="STRING" id="87229.A0A4Z1KTG2"/>
<dbReference type="InterPro" id="IPR005829">
    <property type="entry name" value="Sugar_transporter_CS"/>
</dbReference>
<feature type="transmembrane region" description="Helical" evidence="6">
    <location>
        <begin position="259"/>
        <end position="281"/>
    </location>
</feature>
<dbReference type="GO" id="GO:0140115">
    <property type="term" value="P:export across plasma membrane"/>
    <property type="evidence" value="ECO:0007669"/>
    <property type="project" value="UniProtKB-ARBA"/>
</dbReference>
<gene>
    <name evidence="8" type="ORF">BPOR_0223g00020</name>
</gene>
<feature type="transmembrane region" description="Helical" evidence="6">
    <location>
        <begin position="232"/>
        <end position="253"/>
    </location>
</feature>
<feature type="compositionally biased region" description="Basic and acidic residues" evidence="5">
    <location>
        <begin position="1"/>
        <end position="25"/>
    </location>
</feature>
<proteinExistence type="predicted"/>
<dbReference type="CDD" id="cd17323">
    <property type="entry name" value="MFS_Tpo1_MDR_like"/>
    <property type="match status" value="1"/>
</dbReference>
<feature type="transmembrane region" description="Helical" evidence="6">
    <location>
        <begin position="504"/>
        <end position="525"/>
    </location>
</feature>
<evidence type="ECO:0000313" key="9">
    <source>
        <dbReference type="Proteomes" id="UP000297280"/>
    </source>
</evidence>
<dbReference type="PANTHER" id="PTHR23502">
    <property type="entry name" value="MAJOR FACILITATOR SUPERFAMILY"/>
    <property type="match status" value="1"/>
</dbReference>
<comment type="caution">
    <text evidence="8">The sequence shown here is derived from an EMBL/GenBank/DDBJ whole genome shotgun (WGS) entry which is preliminary data.</text>
</comment>
<keyword evidence="4 6" id="KW-0472">Membrane</keyword>
<feature type="transmembrane region" description="Helical" evidence="6">
    <location>
        <begin position="163"/>
        <end position="187"/>
    </location>
</feature>
<feature type="transmembrane region" description="Helical" evidence="6">
    <location>
        <begin position="293"/>
        <end position="314"/>
    </location>
</feature>
<feature type="domain" description="Major facilitator superfamily (MFS) profile" evidence="7">
    <location>
        <begin position="165"/>
        <end position="599"/>
    </location>
</feature>
<dbReference type="SUPFAM" id="SSF103473">
    <property type="entry name" value="MFS general substrate transporter"/>
    <property type="match status" value="1"/>
</dbReference>
<keyword evidence="9" id="KW-1185">Reference proteome</keyword>
<evidence type="ECO:0000256" key="6">
    <source>
        <dbReference type="SAM" id="Phobius"/>
    </source>
</evidence>
<comment type="subcellular location">
    <subcellularLocation>
        <location evidence="1">Membrane</location>
        <topology evidence="1">Multi-pass membrane protein</topology>
    </subcellularLocation>
</comment>
<dbReference type="Pfam" id="PF07690">
    <property type="entry name" value="MFS_1"/>
    <property type="match status" value="1"/>
</dbReference>
<dbReference type="FunFam" id="1.20.1250.20:FF:000460">
    <property type="entry name" value="MFS multidrug transporter, putative"/>
    <property type="match status" value="1"/>
</dbReference>
<feature type="transmembrane region" description="Helical" evidence="6">
    <location>
        <begin position="394"/>
        <end position="418"/>
    </location>
</feature>
<evidence type="ECO:0000259" key="7">
    <source>
        <dbReference type="PROSITE" id="PS50850"/>
    </source>
</evidence>
<dbReference type="InterPro" id="IPR036259">
    <property type="entry name" value="MFS_trans_sf"/>
</dbReference>
<feature type="transmembrane region" description="Helical" evidence="6">
    <location>
        <begin position="537"/>
        <end position="560"/>
    </location>
</feature>
<evidence type="ECO:0000256" key="2">
    <source>
        <dbReference type="ARBA" id="ARBA00022692"/>
    </source>
</evidence>
<feature type="transmembrane region" description="Helical" evidence="6">
    <location>
        <begin position="199"/>
        <end position="220"/>
    </location>
</feature>
<evidence type="ECO:0000256" key="1">
    <source>
        <dbReference type="ARBA" id="ARBA00004141"/>
    </source>
</evidence>
<dbReference type="GO" id="GO:0042908">
    <property type="term" value="P:xenobiotic transport"/>
    <property type="evidence" value="ECO:0007669"/>
    <property type="project" value="UniProtKB-ARBA"/>
</dbReference>
<feature type="compositionally biased region" description="Low complexity" evidence="5">
    <location>
        <begin position="101"/>
        <end position="110"/>
    </location>
</feature>
<feature type="transmembrane region" description="Helical" evidence="6">
    <location>
        <begin position="479"/>
        <end position="498"/>
    </location>
</feature>
<organism evidence="8 9">
    <name type="scientific">Botrytis porri</name>
    <dbReference type="NCBI Taxonomy" id="87229"/>
    <lineage>
        <taxon>Eukaryota</taxon>
        <taxon>Fungi</taxon>
        <taxon>Dikarya</taxon>
        <taxon>Ascomycota</taxon>
        <taxon>Pezizomycotina</taxon>
        <taxon>Leotiomycetes</taxon>
        <taxon>Helotiales</taxon>
        <taxon>Sclerotiniaceae</taxon>
        <taxon>Botrytis</taxon>
    </lineage>
</organism>
<evidence type="ECO:0000256" key="3">
    <source>
        <dbReference type="ARBA" id="ARBA00022989"/>
    </source>
</evidence>
<evidence type="ECO:0000256" key="5">
    <source>
        <dbReference type="SAM" id="MobiDB-lite"/>
    </source>
</evidence>
<dbReference type="GO" id="GO:0016020">
    <property type="term" value="C:membrane"/>
    <property type="evidence" value="ECO:0007669"/>
    <property type="project" value="UniProtKB-SubCell"/>
</dbReference>
<dbReference type="Gene3D" id="1.20.1250.20">
    <property type="entry name" value="MFS general substrate transporter like domains"/>
    <property type="match status" value="1"/>
</dbReference>
<dbReference type="AlphaFoldDB" id="A0A4Z1KTG2"/>
<feature type="compositionally biased region" description="Basic and acidic residues" evidence="5">
    <location>
        <begin position="53"/>
        <end position="78"/>
    </location>
</feature>
<protein>
    <recommendedName>
        <fullName evidence="7">Major facilitator superfamily (MFS) profile domain-containing protein</fullName>
    </recommendedName>
</protein>
<feature type="region of interest" description="Disordered" evidence="5">
    <location>
        <begin position="1"/>
        <end position="133"/>
    </location>
</feature>
<feature type="transmembrane region" description="Helical" evidence="6">
    <location>
        <begin position="438"/>
        <end position="458"/>
    </location>
</feature>
<name>A0A4Z1KTG2_9HELO</name>
<dbReference type="PROSITE" id="PS50850">
    <property type="entry name" value="MFS"/>
    <property type="match status" value="1"/>
</dbReference>
<evidence type="ECO:0000256" key="4">
    <source>
        <dbReference type="ARBA" id="ARBA00023136"/>
    </source>
</evidence>
<feature type="transmembrane region" description="Helical" evidence="6">
    <location>
        <begin position="572"/>
        <end position="592"/>
    </location>
</feature>
<feature type="compositionally biased region" description="Polar residues" evidence="5">
    <location>
        <begin position="26"/>
        <end position="50"/>
    </location>
</feature>
<dbReference type="PROSITE" id="PS00216">
    <property type="entry name" value="SUGAR_TRANSPORT_1"/>
    <property type="match status" value="1"/>
</dbReference>
<evidence type="ECO:0000313" key="8">
    <source>
        <dbReference type="EMBL" id="TGO87475.1"/>
    </source>
</evidence>
<dbReference type="GO" id="GO:0022857">
    <property type="term" value="F:transmembrane transporter activity"/>
    <property type="evidence" value="ECO:0007669"/>
    <property type="project" value="InterPro"/>
</dbReference>
<keyword evidence="3 6" id="KW-1133">Transmembrane helix</keyword>
<feature type="transmembrane region" description="Helical" evidence="6">
    <location>
        <begin position="320"/>
        <end position="341"/>
    </location>
</feature>
<dbReference type="Proteomes" id="UP000297280">
    <property type="component" value="Unassembled WGS sequence"/>
</dbReference>
<dbReference type="PANTHER" id="PTHR23502:SF33">
    <property type="entry name" value="MAJOR FACILITATOR SUPERFAMILY (MFS) PROFILE DOMAIN-CONTAINING PROTEIN-RELATED"/>
    <property type="match status" value="1"/>
</dbReference>
<reference evidence="8 9" key="1">
    <citation type="submission" date="2017-12" db="EMBL/GenBank/DDBJ databases">
        <title>Comparative genomics of Botrytis spp.</title>
        <authorList>
            <person name="Valero-Jimenez C.A."/>
            <person name="Tapia P."/>
            <person name="Veloso J."/>
            <person name="Silva-Moreno E."/>
            <person name="Staats M."/>
            <person name="Valdes J.H."/>
            <person name="Van Kan J.A.L."/>
        </authorList>
    </citation>
    <scope>NUCLEOTIDE SEQUENCE [LARGE SCALE GENOMIC DNA]</scope>
    <source>
        <strain evidence="8 9">MUCL3349</strain>
    </source>
</reference>
<dbReference type="InterPro" id="IPR011701">
    <property type="entry name" value="MFS"/>
</dbReference>